<comment type="domain">
    <text evidence="8">The N-terminal domain determines nucleotide recognition and specific binding, while the C-terminal domain determines the specific binding to the target protein.</text>
</comment>
<proteinExistence type="inferred from homology"/>
<keyword evidence="6 8" id="KW-0342">GTP-binding</keyword>
<dbReference type="InterPro" id="IPR013482">
    <property type="entry name" value="Molybde_CF_guanTrfase"/>
</dbReference>
<dbReference type="GO" id="GO:1902758">
    <property type="term" value="P:bis(molybdopterin guanine dinucleotide)molybdenum biosynthetic process"/>
    <property type="evidence" value="ECO:0007669"/>
    <property type="project" value="TreeGrafter"/>
</dbReference>
<evidence type="ECO:0000256" key="1">
    <source>
        <dbReference type="ARBA" id="ARBA00022490"/>
    </source>
</evidence>
<dbReference type="OrthoDB" id="9788394at2"/>
<comment type="cofactor">
    <cofactor evidence="8">
        <name>Mg(2+)</name>
        <dbReference type="ChEBI" id="CHEBI:18420"/>
    </cofactor>
</comment>
<feature type="binding site" evidence="8">
    <location>
        <begin position="8"/>
        <end position="10"/>
    </location>
    <ligand>
        <name>GTP</name>
        <dbReference type="ChEBI" id="CHEBI:37565"/>
    </ligand>
</feature>
<keyword evidence="10" id="KW-0548">Nucleotidyltransferase</keyword>
<comment type="similarity">
    <text evidence="8">Belongs to the MobA family.</text>
</comment>
<dbReference type="InterPro" id="IPR029044">
    <property type="entry name" value="Nucleotide-diphossugar_trans"/>
</dbReference>
<dbReference type="PANTHER" id="PTHR19136:SF81">
    <property type="entry name" value="MOLYBDENUM COFACTOR GUANYLYLTRANSFERASE"/>
    <property type="match status" value="1"/>
</dbReference>
<dbReference type="Gene3D" id="3.90.550.10">
    <property type="entry name" value="Spore Coat Polysaccharide Biosynthesis Protein SpsA, Chain A"/>
    <property type="match status" value="1"/>
</dbReference>
<organism evidence="10 11">
    <name type="scientific">Sphingomonas cavernae</name>
    <dbReference type="NCBI Taxonomy" id="2320861"/>
    <lineage>
        <taxon>Bacteria</taxon>
        <taxon>Pseudomonadati</taxon>
        <taxon>Pseudomonadota</taxon>
        <taxon>Alphaproteobacteria</taxon>
        <taxon>Sphingomonadales</taxon>
        <taxon>Sphingomonadaceae</taxon>
        <taxon>Sphingomonas</taxon>
    </lineage>
</organism>
<gene>
    <name evidence="8" type="primary">mobA</name>
    <name evidence="10" type="ORF">D3876_10080</name>
</gene>
<sequence length="220" mass="22953">MKVLGAIIAGGQSRRFGSDKALARIGGKTLLDHVAEALAAQTDALIICGREWPGLISIPDRPAPDQGPLGGLCAALRYAADNGFDAVLTAGCDTLPVPTDLLSLLNPSLPREGQGVGAGATAPAGKAIFCANEARSARHPHQPLPWKGGACVLEGQHIFGLWPASLADALDRHLASQPDRSMRGWFAVSGVRQVSCDIIFHNLNTPEDLALYLAQQGLAA</sequence>
<dbReference type="SUPFAM" id="SSF53448">
    <property type="entry name" value="Nucleotide-diphospho-sugar transferases"/>
    <property type="match status" value="1"/>
</dbReference>
<comment type="catalytic activity">
    <reaction evidence="8">
        <text>Mo-molybdopterin + GTP + H(+) = Mo-molybdopterin guanine dinucleotide + diphosphate</text>
        <dbReference type="Rhea" id="RHEA:34243"/>
        <dbReference type="ChEBI" id="CHEBI:15378"/>
        <dbReference type="ChEBI" id="CHEBI:33019"/>
        <dbReference type="ChEBI" id="CHEBI:37565"/>
        <dbReference type="ChEBI" id="CHEBI:71302"/>
        <dbReference type="ChEBI" id="CHEBI:71310"/>
        <dbReference type="EC" id="2.7.7.77"/>
    </reaction>
</comment>
<comment type="subunit">
    <text evidence="8">Monomer.</text>
</comment>
<evidence type="ECO:0000313" key="11">
    <source>
        <dbReference type="Proteomes" id="UP000286100"/>
    </source>
</evidence>
<dbReference type="Pfam" id="PF12804">
    <property type="entry name" value="NTP_transf_3"/>
    <property type="match status" value="1"/>
</dbReference>
<keyword evidence="5 8" id="KW-0460">Magnesium</keyword>
<name>A0A418WKM7_9SPHN</name>
<evidence type="ECO:0000313" key="10">
    <source>
        <dbReference type="EMBL" id="RJF90565.1"/>
    </source>
</evidence>
<keyword evidence="1 8" id="KW-0963">Cytoplasm</keyword>
<dbReference type="AlphaFoldDB" id="A0A418WKM7"/>
<evidence type="ECO:0000256" key="6">
    <source>
        <dbReference type="ARBA" id="ARBA00023134"/>
    </source>
</evidence>
<comment type="caution">
    <text evidence="8">Lacks conserved residue(s) required for the propagation of feature annotation.</text>
</comment>
<dbReference type="GO" id="GO:0005737">
    <property type="term" value="C:cytoplasm"/>
    <property type="evidence" value="ECO:0007669"/>
    <property type="project" value="UniProtKB-SubCell"/>
</dbReference>
<evidence type="ECO:0000256" key="4">
    <source>
        <dbReference type="ARBA" id="ARBA00022741"/>
    </source>
</evidence>
<keyword evidence="4 8" id="KW-0547">Nucleotide-binding</keyword>
<reference evidence="10 11" key="1">
    <citation type="submission" date="2018-09" db="EMBL/GenBank/DDBJ databases">
        <authorList>
            <person name="Zhu H."/>
        </authorList>
    </citation>
    <scope>NUCLEOTIDE SEQUENCE [LARGE SCALE GENOMIC DNA]</scope>
    <source>
        <strain evidence="10 11">K2R01-6</strain>
    </source>
</reference>
<feature type="binding site" evidence="8">
    <location>
        <position position="93"/>
    </location>
    <ligand>
        <name>Mg(2+)</name>
        <dbReference type="ChEBI" id="CHEBI:18420"/>
    </ligand>
</feature>
<dbReference type="GO" id="GO:0005525">
    <property type="term" value="F:GTP binding"/>
    <property type="evidence" value="ECO:0007669"/>
    <property type="project" value="UniProtKB-UniRule"/>
</dbReference>
<dbReference type="RefSeq" id="WP_119761871.1">
    <property type="nucleotide sequence ID" value="NZ_QYUM01000003.1"/>
</dbReference>
<keyword evidence="2 8" id="KW-0808">Transferase</keyword>
<feature type="binding site" evidence="8">
    <location>
        <position position="65"/>
    </location>
    <ligand>
        <name>GTP</name>
        <dbReference type="ChEBI" id="CHEBI:37565"/>
    </ligand>
</feature>
<dbReference type="GO" id="GO:0061603">
    <property type="term" value="F:molybdenum cofactor guanylyltransferase activity"/>
    <property type="evidence" value="ECO:0007669"/>
    <property type="project" value="UniProtKB-EC"/>
</dbReference>
<evidence type="ECO:0000256" key="7">
    <source>
        <dbReference type="ARBA" id="ARBA00023150"/>
    </source>
</evidence>
<keyword evidence="7 8" id="KW-0501">Molybdenum cofactor biosynthesis</keyword>
<dbReference type="InterPro" id="IPR025877">
    <property type="entry name" value="MobA-like_NTP_Trfase"/>
</dbReference>
<feature type="domain" description="MobA-like NTP transferase" evidence="9">
    <location>
        <begin position="5"/>
        <end position="182"/>
    </location>
</feature>
<comment type="subcellular location">
    <subcellularLocation>
        <location evidence="8">Cytoplasm</location>
    </subcellularLocation>
</comment>
<dbReference type="GO" id="GO:0046872">
    <property type="term" value="F:metal ion binding"/>
    <property type="evidence" value="ECO:0007669"/>
    <property type="project" value="UniProtKB-KW"/>
</dbReference>
<feature type="binding site" evidence="8">
    <location>
        <position position="20"/>
    </location>
    <ligand>
        <name>GTP</name>
        <dbReference type="ChEBI" id="CHEBI:37565"/>
    </ligand>
</feature>
<protein>
    <recommendedName>
        <fullName evidence="8">Molybdenum cofactor guanylyltransferase</fullName>
        <shortName evidence="8">MoCo guanylyltransferase</shortName>
        <ecNumber evidence="8">2.7.7.77</ecNumber>
    </recommendedName>
    <alternativeName>
        <fullName evidence="8">GTP:molybdopterin guanylyltransferase</fullName>
    </alternativeName>
    <alternativeName>
        <fullName evidence="8">Mo-MPT guanylyltransferase</fullName>
    </alternativeName>
    <alternativeName>
        <fullName evidence="8">Molybdopterin guanylyltransferase</fullName>
    </alternativeName>
    <alternativeName>
        <fullName evidence="8">Molybdopterin-guanine dinucleotide synthase</fullName>
        <shortName evidence="8">MGD synthase</shortName>
    </alternativeName>
</protein>
<evidence type="ECO:0000256" key="8">
    <source>
        <dbReference type="HAMAP-Rule" id="MF_00316"/>
    </source>
</evidence>
<dbReference type="HAMAP" id="MF_00316">
    <property type="entry name" value="MobA"/>
    <property type="match status" value="1"/>
</dbReference>
<keyword evidence="3 8" id="KW-0479">Metal-binding</keyword>
<evidence type="ECO:0000256" key="2">
    <source>
        <dbReference type="ARBA" id="ARBA00022679"/>
    </source>
</evidence>
<comment type="caution">
    <text evidence="10">The sequence shown here is derived from an EMBL/GenBank/DDBJ whole genome shotgun (WGS) entry which is preliminary data.</text>
</comment>
<dbReference type="PANTHER" id="PTHR19136">
    <property type="entry name" value="MOLYBDENUM COFACTOR GUANYLYLTRANSFERASE"/>
    <property type="match status" value="1"/>
</dbReference>
<dbReference type="Proteomes" id="UP000286100">
    <property type="component" value="Unassembled WGS sequence"/>
</dbReference>
<dbReference type="EMBL" id="QYUM01000003">
    <property type="protein sequence ID" value="RJF90565.1"/>
    <property type="molecule type" value="Genomic_DNA"/>
</dbReference>
<evidence type="ECO:0000259" key="9">
    <source>
        <dbReference type="Pfam" id="PF12804"/>
    </source>
</evidence>
<feature type="binding site" evidence="8">
    <location>
        <position position="93"/>
    </location>
    <ligand>
        <name>GTP</name>
        <dbReference type="ChEBI" id="CHEBI:37565"/>
    </ligand>
</feature>
<evidence type="ECO:0000256" key="5">
    <source>
        <dbReference type="ARBA" id="ARBA00022842"/>
    </source>
</evidence>
<comment type="function">
    <text evidence="8">Transfers a GMP moiety from GTP to Mo-molybdopterin (Mo-MPT) cofactor (Moco or molybdenum cofactor) to form Mo-molybdopterin guanine dinucleotide (Mo-MGD) cofactor.</text>
</comment>
<dbReference type="CDD" id="cd02503">
    <property type="entry name" value="MobA"/>
    <property type="match status" value="1"/>
</dbReference>
<dbReference type="EC" id="2.7.7.77" evidence="8"/>
<evidence type="ECO:0000256" key="3">
    <source>
        <dbReference type="ARBA" id="ARBA00022723"/>
    </source>
</evidence>
<keyword evidence="11" id="KW-1185">Reference proteome</keyword>
<accession>A0A418WKM7</accession>